<evidence type="ECO:0000256" key="1">
    <source>
        <dbReference type="SAM" id="MobiDB-lite"/>
    </source>
</evidence>
<keyword evidence="2" id="KW-1133">Transmembrane helix</keyword>
<keyword evidence="2" id="KW-0812">Transmembrane</keyword>
<organism evidence="3 4">
    <name type="scientific">Isoptericola luteus</name>
    <dbReference type="NCBI Taxonomy" id="2879484"/>
    <lineage>
        <taxon>Bacteria</taxon>
        <taxon>Bacillati</taxon>
        <taxon>Actinomycetota</taxon>
        <taxon>Actinomycetes</taxon>
        <taxon>Micrococcales</taxon>
        <taxon>Promicromonosporaceae</taxon>
        <taxon>Isoptericola</taxon>
    </lineage>
</organism>
<name>A0ABS7ZBB8_9MICO</name>
<evidence type="ECO:0000313" key="3">
    <source>
        <dbReference type="EMBL" id="MCA5892343.1"/>
    </source>
</evidence>
<dbReference type="Proteomes" id="UP001319870">
    <property type="component" value="Unassembled WGS sequence"/>
</dbReference>
<comment type="caution">
    <text evidence="3">The sequence shown here is derived from an EMBL/GenBank/DDBJ whole genome shotgun (WGS) entry which is preliminary data.</text>
</comment>
<keyword evidence="4" id="KW-1185">Reference proteome</keyword>
<proteinExistence type="predicted"/>
<evidence type="ECO:0000256" key="2">
    <source>
        <dbReference type="SAM" id="Phobius"/>
    </source>
</evidence>
<dbReference type="EMBL" id="JAIXCQ010000002">
    <property type="protein sequence ID" value="MCA5892343.1"/>
    <property type="molecule type" value="Genomic_DNA"/>
</dbReference>
<protein>
    <submittedName>
        <fullName evidence="3">Uncharacterized protein</fullName>
    </submittedName>
</protein>
<feature type="region of interest" description="Disordered" evidence="1">
    <location>
        <begin position="144"/>
        <end position="192"/>
    </location>
</feature>
<reference evidence="3 4" key="1">
    <citation type="submission" date="2021-09" db="EMBL/GenBank/DDBJ databases">
        <title>Isoptericola luteus sp. nov., a novel bacterium isolated from Harbin, the capital city of Heilongjiang province.</title>
        <authorList>
            <person name="Li J."/>
        </authorList>
    </citation>
    <scope>NUCLEOTIDE SEQUENCE [LARGE SCALE GENOMIC DNA]</scope>
    <source>
        <strain evidence="3 4">NEAU-Y5</strain>
    </source>
</reference>
<evidence type="ECO:0000313" key="4">
    <source>
        <dbReference type="Proteomes" id="UP001319870"/>
    </source>
</evidence>
<sequence length="220" mass="24090">MSVLWQQVEHADDVEAPLEALPQADPPGWVRRWLWAPALGVALALYVVRRQLENPSGELELWLFMGMLAAAMVGAVACLVRYRDDQRRGTEQAAARAFDAGARSVTGSVLVRERATSSGRLLSGLLSYPTDDGTAEQTWSAMLPARSADEQPGEQSGERSGERSDDETAGEDRDGATARVPLPPRDGDPVAVWWAPGTDVVVARYHRGWAESVRRRTRGR</sequence>
<gene>
    <name evidence="3" type="ORF">LEP48_03125</name>
</gene>
<dbReference type="RefSeq" id="WP_225564124.1">
    <property type="nucleotide sequence ID" value="NZ_JAIXCQ010000002.1"/>
</dbReference>
<keyword evidence="2" id="KW-0472">Membrane</keyword>
<feature type="transmembrane region" description="Helical" evidence="2">
    <location>
        <begin position="61"/>
        <end position="80"/>
    </location>
</feature>
<accession>A0ABS7ZBB8</accession>